<proteinExistence type="predicted"/>
<keyword evidence="1" id="KW-0732">Signal</keyword>
<organism evidence="2 3">
    <name type="scientific">Neolewinella litorea</name>
    <dbReference type="NCBI Taxonomy" id="2562452"/>
    <lineage>
        <taxon>Bacteria</taxon>
        <taxon>Pseudomonadati</taxon>
        <taxon>Bacteroidota</taxon>
        <taxon>Saprospiria</taxon>
        <taxon>Saprospirales</taxon>
        <taxon>Lewinellaceae</taxon>
        <taxon>Neolewinella</taxon>
    </lineage>
</organism>
<dbReference type="EMBL" id="SRSF01000002">
    <property type="protein sequence ID" value="THH40298.1"/>
    <property type="molecule type" value="Genomic_DNA"/>
</dbReference>
<dbReference type="OrthoDB" id="1492245at2"/>
<sequence>MMISLRLFLMALLWPAGTLFTSCSANRYLDTDELERQLLIVWIATETDDPATALTATSAASRQWSALRTTYAGEGVTRAEEDMLRLTDLWMAGLRNAVRDAPPHRTLMHLEQLQDRITGLRPRYGTDHPVDLLYAFYRQ</sequence>
<accession>A0A4S4NPI6</accession>
<evidence type="ECO:0000313" key="3">
    <source>
        <dbReference type="Proteomes" id="UP000308528"/>
    </source>
</evidence>
<feature type="chain" id="PRO_5020823713" evidence="1">
    <location>
        <begin position="28"/>
        <end position="139"/>
    </location>
</feature>
<evidence type="ECO:0000313" key="2">
    <source>
        <dbReference type="EMBL" id="THH40298.1"/>
    </source>
</evidence>
<dbReference type="AlphaFoldDB" id="A0A4S4NPI6"/>
<dbReference type="Proteomes" id="UP000308528">
    <property type="component" value="Unassembled WGS sequence"/>
</dbReference>
<gene>
    <name evidence="2" type="ORF">E4021_06055</name>
</gene>
<dbReference type="PROSITE" id="PS51257">
    <property type="entry name" value="PROKAR_LIPOPROTEIN"/>
    <property type="match status" value="1"/>
</dbReference>
<evidence type="ECO:0000256" key="1">
    <source>
        <dbReference type="SAM" id="SignalP"/>
    </source>
</evidence>
<reference evidence="2 3" key="1">
    <citation type="submission" date="2019-04" db="EMBL/GenBank/DDBJ databases">
        <title>Lewinella litorea sp. nov., isolated from a marine sand.</title>
        <authorList>
            <person name="Yoon J.-H."/>
        </authorList>
    </citation>
    <scope>NUCLEOTIDE SEQUENCE [LARGE SCALE GENOMIC DNA]</scope>
    <source>
        <strain evidence="2 3">HSMS-39</strain>
    </source>
</reference>
<keyword evidence="3" id="KW-1185">Reference proteome</keyword>
<name>A0A4S4NPI6_9BACT</name>
<feature type="signal peptide" evidence="1">
    <location>
        <begin position="1"/>
        <end position="27"/>
    </location>
</feature>
<comment type="caution">
    <text evidence="2">The sequence shown here is derived from an EMBL/GenBank/DDBJ whole genome shotgun (WGS) entry which is preliminary data.</text>
</comment>
<dbReference type="RefSeq" id="WP_136457423.1">
    <property type="nucleotide sequence ID" value="NZ_SRSF01000002.1"/>
</dbReference>
<protein>
    <submittedName>
        <fullName evidence="2">Uncharacterized protein</fullName>
    </submittedName>
</protein>